<keyword evidence="1" id="KW-1133">Transmembrane helix</keyword>
<protein>
    <submittedName>
        <fullName evidence="2">Uncharacterized protein</fullName>
    </submittedName>
</protein>
<proteinExistence type="predicted"/>
<reference evidence="2" key="1">
    <citation type="submission" date="2016-10" db="EMBL/GenBank/DDBJ databases">
        <authorList>
            <person name="de Groot N.N."/>
        </authorList>
    </citation>
    <scope>NUCLEOTIDE SEQUENCE</scope>
</reference>
<dbReference type="EMBL" id="FPHC01000024">
    <property type="protein sequence ID" value="SFV51687.1"/>
    <property type="molecule type" value="Genomic_DNA"/>
</dbReference>
<keyword evidence="1" id="KW-0812">Transmembrane</keyword>
<accession>A0A1W1BDX1</accession>
<gene>
    <name evidence="2" type="ORF">MNB_SV-6-1275</name>
</gene>
<keyword evidence="1" id="KW-0472">Membrane</keyword>
<dbReference type="AlphaFoldDB" id="A0A1W1BDX1"/>
<feature type="transmembrane region" description="Helical" evidence="1">
    <location>
        <begin position="31"/>
        <end position="53"/>
    </location>
</feature>
<name>A0A1W1BDX1_9ZZZZ</name>
<evidence type="ECO:0000313" key="2">
    <source>
        <dbReference type="EMBL" id="SFV51687.1"/>
    </source>
</evidence>
<organism evidence="2">
    <name type="scientific">hydrothermal vent metagenome</name>
    <dbReference type="NCBI Taxonomy" id="652676"/>
    <lineage>
        <taxon>unclassified sequences</taxon>
        <taxon>metagenomes</taxon>
        <taxon>ecological metagenomes</taxon>
    </lineage>
</organism>
<sequence>MLDISKKIVHIIDREADSIGFFENSKRRKSIYFSCFASWHLVIFSPIDIFELYDIEKLLSMKKRA</sequence>
<evidence type="ECO:0000256" key="1">
    <source>
        <dbReference type="SAM" id="Phobius"/>
    </source>
</evidence>